<dbReference type="AlphaFoldDB" id="A0A064CFW8"/>
<proteinExistence type="predicted"/>
<dbReference type="Proteomes" id="UP000022835">
    <property type="component" value="Unassembled WGS sequence"/>
</dbReference>
<name>A0A064CFW8_9MYCO</name>
<comment type="caution">
    <text evidence="1">The sequence shown here is derived from an EMBL/GenBank/DDBJ whole genome shotgun (WGS) entry which is preliminary data.</text>
</comment>
<dbReference type="STRING" id="1440774.Y900_006360"/>
<protein>
    <submittedName>
        <fullName evidence="1">Uncharacterized protein</fullName>
    </submittedName>
</protein>
<organism evidence="1 2">
    <name type="scientific">Mycolicibacterium aromaticivorans JS19b1 = JCM 16368</name>
    <dbReference type="NCBI Taxonomy" id="1440774"/>
    <lineage>
        <taxon>Bacteria</taxon>
        <taxon>Bacillati</taxon>
        <taxon>Actinomycetota</taxon>
        <taxon>Actinomycetes</taxon>
        <taxon>Mycobacteriales</taxon>
        <taxon>Mycobacteriaceae</taxon>
        <taxon>Mycolicibacterium</taxon>
    </lineage>
</organism>
<keyword evidence="2" id="KW-1185">Reference proteome</keyword>
<accession>A0A064CFW8</accession>
<evidence type="ECO:0000313" key="1">
    <source>
        <dbReference type="EMBL" id="KDE98571.1"/>
    </source>
</evidence>
<dbReference type="EMBL" id="JALN02000001">
    <property type="protein sequence ID" value="KDE98571.1"/>
    <property type="molecule type" value="Genomic_DNA"/>
</dbReference>
<gene>
    <name evidence="1" type="ORF">Y900_006360</name>
</gene>
<dbReference type="eggNOG" id="ENOG5031QE6">
    <property type="taxonomic scope" value="Bacteria"/>
</dbReference>
<reference evidence="1" key="1">
    <citation type="submission" date="2014-05" db="EMBL/GenBank/DDBJ databases">
        <title>Genome sequence of Mycobacterium aromaticivorans strain JS19b1T (= DSM 45407T).</title>
        <authorList>
            <person name="Kwak Y."/>
            <person name="Park G.-S."/>
            <person name="Li Q.X."/>
            <person name="Lee S.-E."/>
            <person name="Shin J.-H."/>
        </authorList>
    </citation>
    <scope>NUCLEOTIDE SEQUENCE [LARGE SCALE GENOMIC DNA]</scope>
    <source>
        <strain evidence="1">JS19b1</strain>
    </source>
</reference>
<sequence>MAGPRPNGSFTLSGILPTSMDPRVASENFTAEWLAAIVSITGRLVAPFARYREEQEIAMLPGTLLLLAGLVDVPGLTGSVVLLAEPGDAPGLPADSAALKEAVIQQVTAALARPDVTVNTPGRFAFRPPS</sequence>
<evidence type="ECO:0000313" key="2">
    <source>
        <dbReference type="Proteomes" id="UP000022835"/>
    </source>
</evidence>